<dbReference type="Proteomes" id="UP000326169">
    <property type="component" value="Unassembled WGS sequence"/>
</dbReference>
<sequence length="152" mass="16959">MQIFANIPDNPKCQEVNRKHQSLPKPDISRVSRCLSLLSPESLSQYPPPSHCANYGWRVTSLGNDGHNWSGLTTLTYSLFTSRLIHCPHPKSGSQRGRGTLRGDQMISEQAVMGFGFFMVATTLPNLYRQLSHNSALTGFQLIANYRLIVIA</sequence>
<proteinExistence type="predicted"/>
<evidence type="ECO:0008006" key="3">
    <source>
        <dbReference type="Google" id="ProtNLM"/>
    </source>
</evidence>
<gene>
    <name evidence="1" type="ORF">NIES46_12910</name>
</gene>
<keyword evidence="2" id="KW-1185">Reference proteome</keyword>
<organism evidence="1 2">
    <name type="scientific">Limnospira platensis NIES-46</name>
    <dbReference type="NCBI Taxonomy" id="1236695"/>
    <lineage>
        <taxon>Bacteria</taxon>
        <taxon>Bacillati</taxon>
        <taxon>Cyanobacteriota</taxon>
        <taxon>Cyanophyceae</taxon>
        <taxon>Oscillatoriophycideae</taxon>
        <taxon>Oscillatoriales</taxon>
        <taxon>Sirenicapillariaceae</taxon>
        <taxon>Limnospira</taxon>
    </lineage>
</organism>
<accession>A0A5M3T3R4</accession>
<protein>
    <recommendedName>
        <fullName evidence="3">Transposase</fullName>
    </recommendedName>
</protein>
<dbReference type="EMBL" id="BIMW01000067">
    <property type="protein sequence ID" value="GCE93242.1"/>
    <property type="molecule type" value="Genomic_DNA"/>
</dbReference>
<evidence type="ECO:0000313" key="2">
    <source>
        <dbReference type="Proteomes" id="UP000326169"/>
    </source>
</evidence>
<comment type="caution">
    <text evidence="1">The sequence shown here is derived from an EMBL/GenBank/DDBJ whole genome shotgun (WGS) entry which is preliminary data.</text>
</comment>
<reference evidence="1 2" key="1">
    <citation type="journal article" date="2019" name="J Genomics">
        <title>The Draft Genome of a Hydrogen-producing Cyanobacterium, Arthrospira platensis NIES-46.</title>
        <authorList>
            <person name="Suzuki S."/>
            <person name="Yamaguchi H."/>
            <person name="Kawachi M."/>
        </authorList>
    </citation>
    <scope>NUCLEOTIDE SEQUENCE [LARGE SCALE GENOMIC DNA]</scope>
    <source>
        <strain evidence="1 2">NIES-46</strain>
    </source>
</reference>
<name>A0A5M3T3R4_LIMPL</name>
<evidence type="ECO:0000313" key="1">
    <source>
        <dbReference type="EMBL" id="GCE93242.1"/>
    </source>
</evidence>